<name>A0A317PCE2_9HYPH</name>
<dbReference type="EMBL" id="QGTR01000010">
    <property type="protein sequence ID" value="PWV95502.1"/>
    <property type="molecule type" value="Genomic_DNA"/>
</dbReference>
<feature type="compositionally biased region" description="Low complexity" evidence="1">
    <location>
        <begin position="164"/>
        <end position="191"/>
    </location>
</feature>
<keyword evidence="2" id="KW-0132">Cell division</keyword>
<accession>A0A317PCE2</accession>
<keyword evidence="3" id="KW-1185">Reference proteome</keyword>
<dbReference type="GO" id="GO:0051301">
    <property type="term" value="P:cell division"/>
    <property type="evidence" value="ECO:0007669"/>
    <property type="project" value="UniProtKB-KW"/>
</dbReference>
<organism evidence="2 3">
    <name type="scientific">Hoeflea marina</name>
    <dbReference type="NCBI Taxonomy" id="274592"/>
    <lineage>
        <taxon>Bacteria</taxon>
        <taxon>Pseudomonadati</taxon>
        <taxon>Pseudomonadota</taxon>
        <taxon>Alphaproteobacteria</taxon>
        <taxon>Hyphomicrobiales</taxon>
        <taxon>Rhizobiaceae</taxon>
        <taxon>Hoeflea</taxon>
    </lineage>
</organism>
<feature type="compositionally biased region" description="Basic and acidic residues" evidence="1">
    <location>
        <begin position="143"/>
        <end position="163"/>
    </location>
</feature>
<keyword evidence="2" id="KW-0131">Cell cycle</keyword>
<feature type="compositionally biased region" description="Polar residues" evidence="1">
    <location>
        <begin position="270"/>
        <end position="287"/>
    </location>
</feature>
<dbReference type="AlphaFoldDB" id="A0A317PCE2"/>
<dbReference type="OrthoDB" id="7161229at2"/>
<feature type="compositionally biased region" description="Pro residues" evidence="1">
    <location>
        <begin position="132"/>
        <end position="142"/>
    </location>
</feature>
<comment type="caution">
    <text evidence="2">The sequence shown here is derived from an EMBL/GenBank/DDBJ whole genome shotgun (WGS) entry which is preliminary data.</text>
</comment>
<evidence type="ECO:0000313" key="2">
    <source>
        <dbReference type="EMBL" id="PWV95502.1"/>
    </source>
</evidence>
<gene>
    <name evidence="2" type="ORF">DFR52_11030</name>
</gene>
<reference evidence="2 3" key="1">
    <citation type="submission" date="2018-05" db="EMBL/GenBank/DDBJ databases">
        <title>Genomic Encyclopedia of Type Strains, Phase IV (KMG-IV): sequencing the most valuable type-strain genomes for metagenomic binning, comparative biology and taxonomic classification.</title>
        <authorList>
            <person name="Goeker M."/>
        </authorList>
    </citation>
    <scope>NUCLEOTIDE SEQUENCE [LARGE SCALE GENOMIC DNA]</scope>
    <source>
        <strain evidence="2 3">DSM 16791</strain>
    </source>
</reference>
<proteinExistence type="predicted"/>
<dbReference type="Proteomes" id="UP000246352">
    <property type="component" value="Unassembled WGS sequence"/>
</dbReference>
<dbReference type="Gene3D" id="3.30.1150.10">
    <property type="match status" value="1"/>
</dbReference>
<dbReference type="RefSeq" id="WP_110034511.1">
    <property type="nucleotide sequence ID" value="NZ_QGTR01000010.1"/>
</dbReference>
<protein>
    <submittedName>
        <fullName evidence="2">Cell division and transport-associated protein TolA</fullName>
    </submittedName>
</protein>
<feature type="region of interest" description="Disordered" evidence="1">
    <location>
        <begin position="49"/>
        <end position="287"/>
    </location>
</feature>
<evidence type="ECO:0000256" key="1">
    <source>
        <dbReference type="SAM" id="MobiDB-lite"/>
    </source>
</evidence>
<sequence>MKGSLVASTVFHALIIGFAVSSFTAPRTLEVTDMEALPVDIVPVESITQIQRGDKKAPMAEKSAPTPTKRPDPVADAENVGENDADLKPVEAAKASPREVTSQAPPKAVETPVPAPEPEPKPAQEVAKAEPAPEPDPVTPPKPAEKPAAEVEPAPEAKPEPAKPTETASPPAETTPDPVAEAIEQAAPAEPDFTALPTAGPVPAARPKPEKPVETASAEPARETPKPAKPAKPAQAAGGSSKKSDFNADEVAALLNKQDSSGGGAKRSTETASLGGSKTTSGETLSQSEMDALRGQIQKFWNIIPGMADGGDVRVIVKMRLDPSGNIIGDPEVSATGGAAGTRGTLAGSAKRAVLRAQPYQLPAEKYDTWSEVVVNFDPSQMF</sequence>
<feature type="compositionally biased region" description="Low complexity" evidence="1">
    <location>
        <begin position="231"/>
        <end position="241"/>
    </location>
</feature>
<evidence type="ECO:0000313" key="3">
    <source>
        <dbReference type="Proteomes" id="UP000246352"/>
    </source>
</evidence>